<evidence type="ECO:0000313" key="2">
    <source>
        <dbReference type="EnsemblPlants" id="Bo4g070460.1"/>
    </source>
</evidence>
<sequence length="87" mass="10101">MVERDMDTNIRLLKMLKTFHKTIVPPVSLRILCDVVLNTLVFLFCSTFLEQSVVVLTEEYLLVCYWLFGLMIAVTVPPICFVLDLIY</sequence>
<feature type="transmembrane region" description="Helical" evidence="1">
    <location>
        <begin position="65"/>
        <end position="86"/>
    </location>
</feature>
<keyword evidence="1" id="KW-1133">Transmembrane helix</keyword>
<proteinExistence type="predicted"/>
<dbReference type="EnsemblPlants" id="Bo4g070460.1">
    <property type="protein sequence ID" value="Bo4g070460.1"/>
    <property type="gene ID" value="Bo4g070460"/>
</dbReference>
<evidence type="ECO:0000313" key="3">
    <source>
        <dbReference type="Proteomes" id="UP000032141"/>
    </source>
</evidence>
<dbReference type="AlphaFoldDB" id="A0A0D3BU50"/>
<reference evidence="2 3" key="1">
    <citation type="journal article" date="2014" name="Genome Biol.">
        <title>Transcriptome and methylome profiling reveals relics of genome dominance in the mesopolyploid Brassica oleracea.</title>
        <authorList>
            <person name="Parkin I.A."/>
            <person name="Koh C."/>
            <person name="Tang H."/>
            <person name="Robinson S.J."/>
            <person name="Kagale S."/>
            <person name="Clarke W.E."/>
            <person name="Town C.D."/>
            <person name="Nixon J."/>
            <person name="Krishnakumar V."/>
            <person name="Bidwell S.L."/>
            <person name="Denoeud F."/>
            <person name="Belcram H."/>
            <person name="Links M.G."/>
            <person name="Just J."/>
            <person name="Clarke C."/>
            <person name="Bender T."/>
            <person name="Huebert T."/>
            <person name="Mason A.S."/>
            <person name="Pires J.C."/>
            <person name="Barker G."/>
            <person name="Moore J."/>
            <person name="Walley P.G."/>
            <person name="Manoli S."/>
            <person name="Batley J."/>
            <person name="Edwards D."/>
            <person name="Nelson M.N."/>
            <person name="Wang X."/>
            <person name="Paterson A.H."/>
            <person name="King G."/>
            <person name="Bancroft I."/>
            <person name="Chalhoub B."/>
            <person name="Sharpe A.G."/>
        </authorList>
    </citation>
    <scope>NUCLEOTIDE SEQUENCE</scope>
    <source>
        <strain evidence="2 3">cv. TO1000</strain>
    </source>
</reference>
<keyword evidence="1" id="KW-0472">Membrane</keyword>
<name>A0A0D3BU50_BRAOL</name>
<dbReference type="HOGENOM" id="CLU_2489872_0_0_1"/>
<reference evidence="2" key="2">
    <citation type="submission" date="2015-03" db="UniProtKB">
        <authorList>
            <consortium name="EnsemblPlants"/>
        </authorList>
    </citation>
    <scope>IDENTIFICATION</scope>
</reference>
<dbReference type="Proteomes" id="UP000032141">
    <property type="component" value="Chromosome C4"/>
</dbReference>
<feature type="transmembrane region" description="Helical" evidence="1">
    <location>
        <begin position="27"/>
        <end position="49"/>
    </location>
</feature>
<organism evidence="2 3">
    <name type="scientific">Brassica oleracea var. oleracea</name>
    <dbReference type="NCBI Taxonomy" id="109376"/>
    <lineage>
        <taxon>Eukaryota</taxon>
        <taxon>Viridiplantae</taxon>
        <taxon>Streptophyta</taxon>
        <taxon>Embryophyta</taxon>
        <taxon>Tracheophyta</taxon>
        <taxon>Spermatophyta</taxon>
        <taxon>Magnoliopsida</taxon>
        <taxon>eudicotyledons</taxon>
        <taxon>Gunneridae</taxon>
        <taxon>Pentapetalae</taxon>
        <taxon>rosids</taxon>
        <taxon>malvids</taxon>
        <taxon>Brassicales</taxon>
        <taxon>Brassicaceae</taxon>
        <taxon>Brassiceae</taxon>
        <taxon>Brassica</taxon>
    </lineage>
</organism>
<dbReference type="Gramene" id="Bo4g070460.1">
    <property type="protein sequence ID" value="Bo4g070460.1"/>
    <property type="gene ID" value="Bo4g070460"/>
</dbReference>
<evidence type="ECO:0000256" key="1">
    <source>
        <dbReference type="SAM" id="Phobius"/>
    </source>
</evidence>
<accession>A0A0D3BU50</accession>
<protein>
    <submittedName>
        <fullName evidence="2">Uncharacterized protein</fullName>
    </submittedName>
</protein>
<keyword evidence="1" id="KW-0812">Transmembrane</keyword>
<keyword evidence="3" id="KW-1185">Reference proteome</keyword>